<accession>A0A6J5M3Y7</accession>
<sequence length="67" mass="7687">MSTPIEFMQTDELIHELKKRFDEMLFIGYSSKTKSEDNYSISVKSTLHGSYGLIEVLTRATDAHSEE</sequence>
<reference evidence="1" key="1">
    <citation type="submission" date="2020-04" db="EMBL/GenBank/DDBJ databases">
        <authorList>
            <person name="Chiriac C."/>
            <person name="Salcher M."/>
            <person name="Ghai R."/>
            <person name="Kavagutti S V."/>
        </authorList>
    </citation>
    <scope>NUCLEOTIDE SEQUENCE</scope>
</reference>
<protein>
    <submittedName>
        <fullName evidence="1">Uncharacterized protein</fullName>
    </submittedName>
</protein>
<dbReference type="EMBL" id="LR796384">
    <property type="protein sequence ID" value="CAB4140901.1"/>
    <property type="molecule type" value="Genomic_DNA"/>
</dbReference>
<proteinExistence type="predicted"/>
<evidence type="ECO:0000313" key="1">
    <source>
        <dbReference type="EMBL" id="CAB4140901.1"/>
    </source>
</evidence>
<name>A0A6J5M3Y7_9CAUD</name>
<organism evidence="1">
    <name type="scientific">uncultured Caudovirales phage</name>
    <dbReference type="NCBI Taxonomy" id="2100421"/>
    <lineage>
        <taxon>Viruses</taxon>
        <taxon>Duplodnaviria</taxon>
        <taxon>Heunggongvirae</taxon>
        <taxon>Uroviricota</taxon>
        <taxon>Caudoviricetes</taxon>
        <taxon>Peduoviridae</taxon>
        <taxon>Maltschvirus</taxon>
        <taxon>Maltschvirus maltsch</taxon>
    </lineage>
</organism>
<gene>
    <name evidence="1" type="ORF">UFOVP401_11</name>
</gene>